<dbReference type="PANTHER" id="PTHR30250">
    <property type="entry name" value="PST FAMILY PREDICTED COLANIC ACID TRANSPORTER"/>
    <property type="match status" value="1"/>
</dbReference>
<feature type="transmembrane region" description="Helical" evidence="6">
    <location>
        <begin position="88"/>
        <end position="113"/>
    </location>
</feature>
<comment type="subcellular location">
    <subcellularLocation>
        <location evidence="1">Cell membrane</location>
        <topology evidence="1">Multi-pass membrane protein</topology>
    </subcellularLocation>
</comment>
<evidence type="ECO:0000256" key="4">
    <source>
        <dbReference type="ARBA" id="ARBA00022989"/>
    </source>
</evidence>
<keyword evidence="8" id="KW-1185">Reference proteome</keyword>
<keyword evidence="3 6" id="KW-0812">Transmembrane</keyword>
<dbReference type="Proteomes" id="UP000317519">
    <property type="component" value="Unassembled WGS sequence"/>
</dbReference>
<dbReference type="RefSeq" id="WP_244289505.1">
    <property type="nucleotide sequence ID" value="NZ_VLKO01000001.1"/>
</dbReference>
<dbReference type="CDD" id="cd13125">
    <property type="entry name" value="MATE_like_10"/>
    <property type="match status" value="1"/>
</dbReference>
<sequence length="428" mass="48375">MNILSKIIQNKLFKIATWNSLSVAIKIVSGLITSKILAVFVGPSGMALVGNLRVFFTSLENISTLGFQNGIVKYVAEAENSDLELKKVLATVTMSLLAVAVVLSSSLFFLASYWNFLLFGENFDFVFIIKVLAFSLPWYTISVFFTAVINGFGKYKKVIWINTIGNVLGFLLSIVLIINYKTTGALLALVLMPATLFFAAVFFANKEIAFISLFSWKEFDFAILKKLGSYTVMTLATAVVGPLIYLAIRKNIIVNLGLEQAGYWETMTRISLYYMMFVTTIISVYFLPQLATAKNNLATKKMFLEFYKLVLPLFIVVMVVLYCLRFYIIDLLFTPAFRPVAALFFWQLFGDIFKVAALILGCQFFAKKLTVAFLLTELLSLFLMLFLSTLLLKKYGIEGIVLAQAIDNVIYFFILLFYFRTIFKSQEQ</sequence>
<evidence type="ECO:0000313" key="8">
    <source>
        <dbReference type="Proteomes" id="UP000317519"/>
    </source>
</evidence>
<dbReference type="EMBL" id="VLKO01000001">
    <property type="protein sequence ID" value="TWI03238.1"/>
    <property type="molecule type" value="Genomic_DNA"/>
</dbReference>
<dbReference type="InterPro" id="IPR050833">
    <property type="entry name" value="Poly_Biosynth_Transport"/>
</dbReference>
<reference evidence="7 8" key="1">
    <citation type="journal article" date="2015" name="Stand. Genomic Sci.">
        <title>Genomic Encyclopedia of Bacterial and Archaeal Type Strains, Phase III: the genomes of soil and plant-associated and newly described type strains.</title>
        <authorList>
            <person name="Whitman W.B."/>
            <person name="Woyke T."/>
            <person name="Klenk H.P."/>
            <person name="Zhou Y."/>
            <person name="Lilburn T.G."/>
            <person name="Beck B.J."/>
            <person name="De Vos P."/>
            <person name="Vandamme P."/>
            <person name="Eisen J.A."/>
            <person name="Garrity G."/>
            <person name="Hugenholtz P."/>
            <person name="Kyrpides N.C."/>
        </authorList>
    </citation>
    <scope>NUCLEOTIDE SEQUENCE [LARGE SCALE GENOMIC DNA]</scope>
    <source>
        <strain evidence="7 8">CGMCC 1.6847</strain>
    </source>
</reference>
<protein>
    <submittedName>
        <fullName evidence="7">PST family polysaccharide transporter</fullName>
    </submittedName>
</protein>
<feature type="transmembrane region" description="Helical" evidence="6">
    <location>
        <begin position="186"/>
        <end position="206"/>
    </location>
</feature>
<feature type="transmembrane region" description="Helical" evidence="6">
    <location>
        <begin position="309"/>
        <end position="328"/>
    </location>
</feature>
<keyword evidence="5 6" id="KW-0472">Membrane</keyword>
<accession>A0ABY3FN67</accession>
<feature type="transmembrane region" description="Helical" evidence="6">
    <location>
        <begin position="397"/>
        <end position="419"/>
    </location>
</feature>
<dbReference type="InterPro" id="IPR044550">
    <property type="entry name" value="WzxE"/>
</dbReference>
<evidence type="ECO:0000256" key="2">
    <source>
        <dbReference type="ARBA" id="ARBA00022475"/>
    </source>
</evidence>
<evidence type="ECO:0000313" key="7">
    <source>
        <dbReference type="EMBL" id="TWI03238.1"/>
    </source>
</evidence>
<gene>
    <name evidence="7" type="ORF">IQ05_00169</name>
</gene>
<feature type="transmembrane region" description="Helical" evidence="6">
    <location>
        <begin position="268"/>
        <end position="288"/>
    </location>
</feature>
<evidence type="ECO:0000256" key="1">
    <source>
        <dbReference type="ARBA" id="ARBA00004651"/>
    </source>
</evidence>
<evidence type="ECO:0000256" key="3">
    <source>
        <dbReference type="ARBA" id="ARBA00022692"/>
    </source>
</evidence>
<feature type="transmembrane region" description="Helical" evidence="6">
    <location>
        <begin position="125"/>
        <end position="147"/>
    </location>
</feature>
<organism evidence="7 8">
    <name type="scientific">Flavobacterium tiangeerense</name>
    <dbReference type="NCBI Taxonomy" id="459471"/>
    <lineage>
        <taxon>Bacteria</taxon>
        <taxon>Pseudomonadati</taxon>
        <taxon>Bacteroidota</taxon>
        <taxon>Flavobacteriia</taxon>
        <taxon>Flavobacteriales</taxon>
        <taxon>Flavobacteriaceae</taxon>
        <taxon>Flavobacterium</taxon>
    </lineage>
</organism>
<proteinExistence type="predicted"/>
<feature type="transmembrane region" description="Helical" evidence="6">
    <location>
        <begin position="21"/>
        <end position="42"/>
    </location>
</feature>
<feature type="transmembrane region" description="Helical" evidence="6">
    <location>
        <begin position="159"/>
        <end position="180"/>
    </location>
</feature>
<evidence type="ECO:0000256" key="5">
    <source>
        <dbReference type="ARBA" id="ARBA00023136"/>
    </source>
</evidence>
<feature type="transmembrane region" description="Helical" evidence="6">
    <location>
        <begin position="369"/>
        <end position="391"/>
    </location>
</feature>
<name>A0ABY3FN67_9FLAO</name>
<dbReference type="PANTHER" id="PTHR30250:SF30">
    <property type="entry name" value="LIPID III FLIPPASE"/>
    <property type="match status" value="1"/>
</dbReference>
<keyword evidence="4 6" id="KW-1133">Transmembrane helix</keyword>
<feature type="transmembrane region" description="Helical" evidence="6">
    <location>
        <begin position="227"/>
        <end position="248"/>
    </location>
</feature>
<feature type="transmembrane region" description="Helical" evidence="6">
    <location>
        <begin position="340"/>
        <end position="362"/>
    </location>
</feature>
<dbReference type="Pfam" id="PF13440">
    <property type="entry name" value="Polysacc_synt_3"/>
    <property type="match status" value="1"/>
</dbReference>
<comment type="caution">
    <text evidence="7">The sequence shown here is derived from an EMBL/GenBank/DDBJ whole genome shotgun (WGS) entry which is preliminary data.</text>
</comment>
<evidence type="ECO:0000256" key="6">
    <source>
        <dbReference type="SAM" id="Phobius"/>
    </source>
</evidence>
<keyword evidence="2" id="KW-1003">Cell membrane</keyword>